<accession>A0A699T3C3</accession>
<feature type="non-terminal residue" evidence="2">
    <location>
        <position position="1"/>
    </location>
</feature>
<protein>
    <recommendedName>
        <fullName evidence="3">Reverse transcriptase domain-containing protein</fullName>
    </recommendedName>
</protein>
<comment type="caution">
    <text evidence="2">The sequence shown here is derived from an EMBL/GenBank/DDBJ whole genome shotgun (WGS) entry which is preliminary data.</text>
</comment>
<evidence type="ECO:0000256" key="1">
    <source>
        <dbReference type="SAM" id="MobiDB-lite"/>
    </source>
</evidence>
<gene>
    <name evidence="2" type="ORF">Tci_876881</name>
</gene>
<feature type="region of interest" description="Disordered" evidence="1">
    <location>
        <begin position="53"/>
        <end position="80"/>
    </location>
</feature>
<reference evidence="2" key="1">
    <citation type="journal article" date="2019" name="Sci. Rep.">
        <title>Draft genome of Tanacetum cinerariifolium, the natural source of mosquito coil.</title>
        <authorList>
            <person name="Yamashiro T."/>
            <person name="Shiraishi A."/>
            <person name="Satake H."/>
            <person name="Nakayama K."/>
        </authorList>
    </citation>
    <scope>NUCLEOTIDE SEQUENCE</scope>
</reference>
<evidence type="ECO:0000313" key="2">
    <source>
        <dbReference type="EMBL" id="GFD04912.1"/>
    </source>
</evidence>
<name>A0A699T3C3_TANCI</name>
<organism evidence="2">
    <name type="scientific">Tanacetum cinerariifolium</name>
    <name type="common">Dalmatian daisy</name>
    <name type="synonym">Chrysanthemum cinerariifolium</name>
    <dbReference type="NCBI Taxonomy" id="118510"/>
    <lineage>
        <taxon>Eukaryota</taxon>
        <taxon>Viridiplantae</taxon>
        <taxon>Streptophyta</taxon>
        <taxon>Embryophyta</taxon>
        <taxon>Tracheophyta</taxon>
        <taxon>Spermatophyta</taxon>
        <taxon>Magnoliopsida</taxon>
        <taxon>eudicotyledons</taxon>
        <taxon>Gunneridae</taxon>
        <taxon>Pentapetalae</taxon>
        <taxon>asterids</taxon>
        <taxon>campanulids</taxon>
        <taxon>Asterales</taxon>
        <taxon>Asteraceae</taxon>
        <taxon>Asteroideae</taxon>
        <taxon>Anthemideae</taxon>
        <taxon>Anthemidinae</taxon>
        <taxon>Tanacetum</taxon>
    </lineage>
</organism>
<dbReference type="AlphaFoldDB" id="A0A699T3C3"/>
<sequence>LPIPNQESDPHQEEIDVISVTNDVLPPSDDDSDEEVDVVVNLRVDNFIQNSEHEYSESEDSDFDNPLLPLPPPEPPDKEFDFKIDFQNEISVVRSVIVKFDARVKFDIFKDENNIFMFVIFAKEFSLLSAERIESSSRLGDQK</sequence>
<dbReference type="EMBL" id="BKCJ011214847">
    <property type="protein sequence ID" value="GFD04912.1"/>
    <property type="molecule type" value="Genomic_DNA"/>
</dbReference>
<evidence type="ECO:0008006" key="3">
    <source>
        <dbReference type="Google" id="ProtNLM"/>
    </source>
</evidence>
<proteinExistence type="predicted"/>